<dbReference type="Pfam" id="PF08681">
    <property type="entry name" value="TacA1"/>
    <property type="match status" value="1"/>
</dbReference>
<accession>A0AAU7LRA6</accession>
<dbReference type="SUPFAM" id="SSF47598">
    <property type="entry name" value="Ribbon-helix-helix"/>
    <property type="match status" value="1"/>
</dbReference>
<dbReference type="InterPro" id="IPR010985">
    <property type="entry name" value="Ribbon_hlx_hlx"/>
</dbReference>
<evidence type="ECO:0000256" key="1">
    <source>
        <dbReference type="ARBA" id="ARBA00022649"/>
    </source>
</evidence>
<sequence>MPRAAVESNSRVALRIDPSDKARLMRAAALAHTDLTDFILRNVLRAADAVIEQAERVVLSERDSLRVLELLEHPPAPNARLMAAARALPHAP</sequence>
<dbReference type="RefSeq" id="WP_349279256.1">
    <property type="nucleotide sequence ID" value="NZ_CBCSCU010000007.1"/>
</dbReference>
<gene>
    <name evidence="3" type="ORF">ABLV49_20055</name>
</gene>
<evidence type="ECO:0000256" key="2">
    <source>
        <dbReference type="ARBA" id="ARBA00049988"/>
    </source>
</evidence>
<comment type="similarity">
    <text evidence="2">Belongs to the TacA antitoxin family.</text>
</comment>
<dbReference type="GO" id="GO:0006355">
    <property type="term" value="P:regulation of DNA-templated transcription"/>
    <property type="evidence" value="ECO:0007669"/>
    <property type="project" value="InterPro"/>
</dbReference>
<dbReference type="AlphaFoldDB" id="A0AAU7LRA6"/>
<dbReference type="Gene3D" id="1.20.5.780">
    <property type="entry name" value="Single helix bin"/>
    <property type="match status" value="1"/>
</dbReference>
<reference evidence="3" key="1">
    <citation type="submission" date="2024-05" db="EMBL/GenBank/DDBJ databases">
        <authorList>
            <person name="Bunk B."/>
            <person name="Swiderski J."/>
            <person name="Sproer C."/>
            <person name="Thiel V."/>
        </authorList>
    </citation>
    <scope>NUCLEOTIDE SEQUENCE</scope>
    <source>
        <strain evidence="3">DSM 17735</strain>
    </source>
</reference>
<keyword evidence="1" id="KW-1277">Toxin-antitoxin system</keyword>
<organism evidence="3">
    <name type="scientific">Polaromonas hydrogenivorans</name>
    <dbReference type="NCBI Taxonomy" id="335476"/>
    <lineage>
        <taxon>Bacteria</taxon>
        <taxon>Pseudomonadati</taxon>
        <taxon>Pseudomonadota</taxon>
        <taxon>Betaproteobacteria</taxon>
        <taxon>Burkholderiales</taxon>
        <taxon>Comamonadaceae</taxon>
        <taxon>Polaromonas</taxon>
    </lineage>
</organism>
<name>A0AAU7LRA6_9BURK</name>
<proteinExistence type="inferred from homology"/>
<dbReference type="InterPro" id="IPR014795">
    <property type="entry name" value="TacA_1-like"/>
</dbReference>
<dbReference type="PANTHER" id="PTHR35401:SF2">
    <property type="entry name" value="ABC-TYPE TRANSPORT SYSTEM"/>
    <property type="match status" value="1"/>
</dbReference>
<dbReference type="PANTHER" id="PTHR35401">
    <property type="entry name" value="COPG FAMILY HELIX-TURN-HELIX PROTEIN-RELATED-RELATED"/>
    <property type="match status" value="1"/>
</dbReference>
<dbReference type="EMBL" id="CP157675">
    <property type="protein sequence ID" value="XBP70132.1"/>
    <property type="molecule type" value="Genomic_DNA"/>
</dbReference>
<protein>
    <submittedName>
        <fullName evidence="3">DUF1778 domain-containing protein</fullName>
    </submittedName>
</protein>
<evidence type="ECO:0000313" key="3">
    <source>
        <dbReference type="EMBL" id="XBP70132.1"/>
    </source>
</evidence>